<gene>
    <name evidence="1" type="primary">NCL1_08620</name>
    <name evidence="1" type="ORF">NPIL_615861</name>
</gene>
<dbReference type="Proteomes" id="UP000887013">
    <property type="component" value="Unassembled WGS sequence"/>
</dbReference>
<protein>
    <submittedName>
        <fullName evidence="1">Uncharacterized protein</fullName>
    </submittedName>
</protein>
<evidence type="ECO:0000313" key="2">
    <source>
        <dbReference type="Proteomes" id="UP000887013"/>
    </source>
</evidence>
<sequence>MILQFQSDDKTIEVTEEEGRNLDFLVHFLDSNSGASQILRDFEHLHSFLEEKTKEDPQALLKGEKTIKMFGPCYVTIERDRIEIQTNLEKIFLGFLYSSPHKIFGNRFSAKASVMLFSANILTEFKINNETGKIDSIRSFNIKDFNDMQVQVKGIRPFNRVATAVINFANILLKKFAKRWLEAQIKKQINQLLLSLEMSSQTTDETYISSQEFNVNSGDFRVKDDEIRLNTEEALVSADKIRVNADKVNVNINGIRVDNEIRVKTSEAHVNKEIRVFTNKTRMNNKETRVRDDNSKINNKVTCVKIDEIRLKTETYAKEAAPPPKVNQNLDG</sequence>
<dbReference type="AlphaFoldDB" id="A0A8X6N9Z0"/>
<dbReference type="Pfam" id="PF16984">
    <property type="entry name" value="Grp7_allergen"/>
    <property type="match status" value="1"/>
</dbReference>
<dbReference type="InterPro" id="IPR020234">
    <property type="entry name" value="Mite_allergen_group-7"/>
</dbReference>
<organism evidence="1 2">
    <name type="scientific">Nephila pilipes</name>
    <name type="common">Giant wood spider</name>
    <name type="synonym">Nephila maculata</name>
    <dbReference type="NCBI Taxonomy" id="299642"/>
    <lineage>
        <taxon>Eukaryota</taxon>
        <taxon>Metazoa</taxon>
        <taxon>Ecdysozoa</taxon>
        <taxon>Arthropoda</taxon>
        <taxon>Chelicerata</taxon>
        <taxon>Arachnida</taxon>
        <taxon>Araneae</taxon>
        <taxon>Araneomorphae</taxon>
        <taxon>Entelegynae</taxon>
        <taxon>Araneoidea</taxon>
        <taxon>Nephilidae</taxon>
        <taxon>Nephila</taxon>
    </lineage>
</organism>
<evidence type="ECO:0000313" key="1">
    <source>
        <dbReference type="EMBL" id="GFT02823.1"/>
    </source>
</evidence>
<comment type="caution">
    <text evidence="1">The sequence shown here is derived from an EMBL/GenBank/DDBJ whole genome shotgun (WGS) entry which is preliminary data.</text>
</comment>
<dbReference type="InterPro" id="IPR038602">
    <property type="entry name" value="Mite_allergen_7_sf"/>
</dbReference>
<dbReference type="EMBL" id="BMAW01055809">
    <property type="protein sequence ID" value="GFT02823.1"/>
    <property type="molecule type" value="Genomic_DNA"/>
</dbReference>
<proteinExistence type="predicted"/>
<accession>A0A8X6N9Z0</accession>
<reference evidence="1" key="1">
    <citation type="submission" date="2020-08" db="EMBL/GenBank/DDBJ databases">
        <title>Multicomponent nature underlies the extraordinary mechanical properties of spider dragline silk.</title>
        <authorList>
            <person name="Kono N."/>
            <person name="Nakamura H."/>
            <person name="Mori M."/>
            <person name="Yoshida Y."/>
            <person name="Ohtoshi R."/>
            <person name="Malay A.D."/>
            <person name="Moran D.A.P."/>
            <person name="Tomita M."/>
            <person name="Numata K."/>
            <person name="Arakawa K."/>
        </authorList>
    </citation>
    <scope>NUCLEOTIDE SEQUENCE</scope>
</reference>
<keyword evidence="2" id="KW-1185">Reference proteome</keyword>
<dbReference type="Gene3D" id="3.15.10.50">
    <property type="match status" value="1"/>
</dbReference>
<name>A0A8X6N9Z0_NEPPI</name>